<evidence type="ECO:0000259" key="15">
    <source>
        <dbReference type="PROSITE" id="PS51190"/>
    </source>
</evidence>
<dbReference type="PANTHER" id="PTHR11139:SF69">
    <property type="entry name" value="SERINE_THREONINE-PROTEIN KINASE ATR"/>
    <property type="match status" value="1"/>
</dbReference>
<dbReference type="InterPro" id="IPR050517">
    <property type="entry name" value="DDR_Repair_Kinase"/>
</dbReference>
<organism evidence="16">
    <name type="scientific">Trypanosoma vivax (strain Y486)</name>
    <dbReference type="NCBI Taxonomy" id="1055687"/>
    <lineage>
        <taxon>Eukaryota</taxon>
        <taxon>Discoba</taxon>
        <taxon>Euglenozoa</taxon>
        <taxon>Kinetoplastea</taxon>
        <taxon>Metakinetoplastina</taxon>
        <taxon>Trypanosomatida</taxon>
        <taxon>Trypanosomatidae</taxon>
        <taxon>Trypanosoma</taxon>
        <taxon>Duttonella</taxon>
    </lineage>
</organism>
<dbReference type="InterPro" id="IPR036940">
    <property type="entry name" value="PI3/4_kinase_cat_sf"/>
</dbReference>
<dbReference type="InterPro" id="IPR016024">
    <property type="entry name" value="ARM-type_fold"/>
</dbReference>
<evidence type="ECO:0000256" key="1">
    <source>
        <dbReference type="ARBA" id="ARBA00004123"/>
    </source>
</evidence>
<evidence type="ECO:0000259" key="14">
    <source>
        <dbReference type="PROSITE" id="PS51189"/>
    </source>
</evidence>
<reference evidence="16" key="1">
    <citation type="journal article" date="2012" name="Proc. Natl. Acad. Sci. U.S.A.">
        <title>Antigenic diversity is generated by distinct evolutionary mechanisms in African trypanosome species.</title>
        <authorList>
            <person name="Jackson A.P."/>
            <person name="Berry A."/>
            <person name="Aslett M."/>
            <person name="Allison H.C."/>
            <person name="Burton P."/>
            <person name="Vavrova-Anderson J."/>
            <person name="Brown R."/>
            <person name="Browne H."/>
            <person name="Corton N."/>
            <person name="Hauser H."/>
            <person name="Gamble J."/>
            <person name="Gilderthorp R."/>
            <person name="Marcello L."/>
            <person name="McQuillan J."/>
            <person name="Otto T.D."/>
            <person name="Quail M.A."/>
            <person name="Sanders M.J."/>
            <person name="van Tonder A."/>
            <person name="Ginger M.L."/>
            <person name="Field M.C."/>
            <person name="Barry J.D."/>
            <person name="Hertz-Fowler C."/>
            <person name="Berriman M."/>
        </authorList>
    </citation>
    <scope>NUCLEOTIDE SEQUENCE</scope>
    <source>
        <strain evidence="16">Y486</strain>
    </source>
</reference>
<dbReference type="Gene3D" id="1.10.1070.11">
    <property type="entry name" value="Phosphatidylinositol 3-/4-kinase, catalytic domain"/>
    <property type="match status" value="1"/>
</dbReference>
<evidence type="ECO:0000256" key="8">
    <source>
        <dbReference type="ARBA" id="ARBA00022777"/>
    </source>
</evidence>
<dbReference type="InterPro" id="IPR018936">
    <property type="entry name" value="PI3/4_kinase_CS"/>
</dbReference>
<dbReference type="InterPro" id="IPR003151">
    <property type="entry name" value="PIK-rel_kinase_FAT"/>
</dbReference>
<dbReference type="GO" id="GO:0005524">
    <property type="term" value="F:ATP binding"/>
    <property type="evidence" value="ECO:0007669"/>
    <property type="project" value="UniProtKB-KW"/>
</dbReference>
<dbReference type="InterPro" id="IPR011990">
    <property type="entry name" value="TPR-like_helical_dom_sf"/>
</dbReference>
<feature type="domain" description="FAT" evidence="14">
    <location>
        <begin position="1842"/>
        <end position="2436"/>
    </location>
</feature>
<keyword evidence="5" id="KW-0808">Transferase</keyword>
<dbReference type="GO" id="GO:0006281">
    <property type="term" value="P:DNA repair"/>
    <property type="evidence" value="ECO:0007669"/>
    <property type="project" value="UniProtKB-KW"/>
</dbReference>
<proteinExistence type="inferred from homology"/>
<dbReference type="InterPro" id="IPR003152">
    <property type="entry name" value="FATC_dom"/>
</dbReference>
<dbReference type="GO" id="GO:0005694">
    <property type="term" value="C:chromosome"/>
    <property type="evidence" value="ECO:0007669"/>
    <property type="project" value="TreeGrafter"/>
</dbReference>
<dbReference type="OMA" id="MNEMMER"/>
<feature type="domain" description="PI3K/PI4K catalytic" evidence="13">
    <location>
        <begin position="2542"/>
        <end position="2850"/>
    </location>
</feature>
<dbReference type="GO" id="GO:0000723">
    <property type="term" value="P:telomere maintenance"/>
    <property type="evidence" value="ECO:0007669"/>
    <property type="project" value="TreeGrafter"/>
</dbReference>
<dbReference type="PROSITE" id="PS50290">
    <property type="entry name" value="PI3_4_KINASE_3"/>
    <property type="match status" value="1"/>
</dbReference>
<evidence type="ECO:0000256" key="9">
    <source>
        <dbReference type="ARBA" id="ARBA00022840"/>
    </source>
</evidence>
<dbReference type="SUPFAM" id="SSF48371">
    <property type="entry name" value="ARM repeat"/>
    <property type="match status" value="1"/>
</dbReference>
<dbReference type="InterPro" id="IPR057564">
    <property type="entry name" value="HEAT_ATR"/>
</dbReference>
<keyword evidence="10" id="KW-0234">DNA repair</keyword>
<evidence type="ECO:0000256" key="4">
    <source>
        <dbReference type="ARBA" id="ARBA00022527"/>
    </source>
</evidence>
<evidence type="ECO:0000256" key="3">
    <source>
        <dbReference type="ARBA" id="ARBA00012513"/>
    </source>
</evidence>
<evidence type="ECO:0000313" key="16">
    <source>
        <dbReference type="EMBL" id="CCC54057.1"/>
    </source>
</evidence>
<name>G0U8X5_TRYVY</name>
<dbReference type="Pfam" id="PF23593">
    <property type="entry name" value="HEAT_ATR"/>
    <property type="match status" value="1"/>
</dbReference>
<evidence type="ECO:0000256" key="5">
    <source>
        <dbReference type="ARBA" id="ARBA00022679"/>
    </source>
</evidence>
<gene>
    <name evidence="16" type="ORF">TVY486_1115410</name>
</gene>
<dbReference type="Pfam" id="PF00454">
    <property type="entry name" value="PI3_PI4_kinase"/>
    <property type="match status" value="1"/>
</dbReference>
<evidence type="ECO:0000256" key="10">
    <source>
        <dbReference type="ARBA" id="ARBA00023204"/>
    </source>
</evidence>
<sequence>MEEYGLNSAVLQSNVLQHVSAGVKRPRAAVEGTDPLRQRIKDFGKRAAYLDVVATRAGTDEHHHVPESEKWNLLLEMRPYILAILPCSPYGVPVEMRGLAHDMQRVLKYVDLTLRIYISVTRIFAASPDVLLHCTMTLLSLLPKMGEIPRFGHSVTNTYFKGIHSTLIALHHRYPLLFSRLVHGLLREDAIGAFVFTTTPCRQAVFGRCTIEVRDPPEVSVVMEGKEELFRCTVTTQTTYESVSVACGFCTIMTALLEANVSFLPTLSERSVLLRLACSLFAVDLKCFPIANQQGSSSQATYSTAHAKFGECRSLTTALHAVAGSLLELMLTSGLLIGELHGPMLLYTLIQHLHESSLVIHGRPTLRRELILLRWLVRYGTDADTSLSSTPHVQGAIPLRCELQHVSDALIQDGFAVSMTEEGLLPSPYEWLGAIMSESNIAVDMATTIVSCAKVEDGVEYHAAASLLLDLMRAGVLRRKELALQMEKIFYDVGGYIVDVFLNRSMAPCSWYFANMSTQASVLHELLNLFPRRAVEMLLRDALETCLTMGGRGEYLRLMTNAAAFVHEDWSATQEVMKLAENSGGVAIDNVISLLRFCPENGEIDKMAFNMLECLALGKWNVNGAEAPDQLALLYAELIRRFATTYDGVHSSGVCVKALLRRLVGVGESWSCLALWRVAGVLRGLRESVASHFPHIAADHAAPSLLDSDNAIDRAGGCGLTLLGDIAVVVECLQSSTPKVFADESLSANEGVAVLWEQMIALVWELFVLNERLRAVQHVSDDCVYQETRVTLSHAGQQLATRNDVLNEEQSSVAAERSPGATRQSFYCDEGSNDAQVKEDDPGRTNGSLLLIILEKIGSILGEFGHVVQQSLTAGSTFADVTLNENLFAFVCLCSAISPTPRPALAEYIVRHGLAHDKHTVRCGFVALSVRLFIERWDDASAVAALSYSASPSSRENEAFEDASRLALHLESLRAAFTGEWGKIVLQHVYKETFSIVASAGSTRCMPAPCLFLLPPPRRWDGTACRSIIDVCRAIWERRSGMLGIEFAALSVAHVVMMHFSWSLDDLFWKDADMIHTSFFKAMCNLNGTELQEVVSRGLDDLLPHCFLGEAENNSLQMIEELVGESLALGQRFPVVMAHILLNEARSSANVRREKIDKFLHVISKRFTELPYLVNRTLGSIIASLMYFHGGRQVLSEYEKNNRKGAAGGVGGKIAGERAGNANVGEPSDFDIAVELAISIGECAPTNADITHALEKTSASVFPDGWPLTKYVFSILDTMSRRIGFATGITKKASSVSVRTVQRWLFGLIFLIRLLGSQATLIAPKLPAILEFCSARSPLVYMACAVWRELLNQCTQKYRLEHSPAIVVDLLSMEPLAEESNSSAIELLYDAMSVVYESSQGEAFWELYFKVMSQTSVLIRRLRDHSCSQKPTLPPSLDAQKSSESAESGADVIVAGFSSVLQSSSIKCKRVFIRALYHYLSTTDAAGRLEMTSAAGKSPQLIPTLLNCACELHDEYVQYVLGCVGIIGATVHSHTAVLSGVSVSTSSPRDVRGSPSNESLTIQPKDVLDWRAFALKLLSVHCSRALANTANPTMHDRAAFAVQELLRVCADTERTSKGFSPLQSDETLHLDELQRYGWWMQLEPSCRQMLEGYTTTRYTAHVRQRTELRSPVYEAGMEFPKWVDLWFCDLLLRCKGVFGQMMGSLRNMAKGDHILIGYLLPHMIIHIISEGDAKHVCAVVTEVNLMLESASKTSSKDDDKVAALHSQNHMMEVAMPVTPSSNVIEHTQLVFNILESIEHVCFALHHEVRKQGMSSAGGVSGTDAEALVKVVRKVLNDIPWICKAKAAMTVGSNMRALRYIEGQRYLPRVQDIPQSEVCLQYIFAALNDRDSSRSLHRAQSHRPEDAAFSHENNGEWAQALQACELVLQKQPQSANHQFAALRCMQRLGQFHLMSRYSRALLSQLSSSSLLPLKTELHTDGQETWYRPTHLAALRNYANEAAWRLGEWDVIEMSSDLPVSLALPMLSFTKLLNGCGTIRDVSSVCAIQRRKIVPIIRAACRESYTQVYPFVVLLHALTDIETAAEYATTSESSSKKGSCNSDALRLAVSPSTSRLQELESLLHRRANFTDTTLETRELLLSLHRSIFSALGMNKEASRTWMSHVKLLRNEGFLESALSAARQATLNNGEANPSCYTTLAKILHDMSMPKQAIEFAEDVMNETHVPFNVQAKLRVLVTRWKQEISYQTSQEVIASYEAALTLHASEKAHHLLALFYETLFRSVDGYSNDSECDLCQPSGSSVRRKVVEGVTSFVLPAINHFAKALHLGYKTLMISLPRMLTLWFSCSRCLLAIASSDHSDDLNAAAVSRELNSVIERYLLMPDTKLPAQLLVTALPQLLPHIGDDNKEVVAIIAKIVVGIMAVFPQQCLWQVLPIVFSKNTIRKEVALEGIVKQLADVPQCKILVESMMDLFKSLIELCNYHPKEQESHSTAVSLAGKPFTDRIRKVFQEVDILLPIMRNLSPDFSGKNEQLSVFAGYTTFKGIEDRAVVMRSLQKPKRISVSSSDGTRVSFLCKSKDEPRKDMRMMEMATLMNMFFLSDSEARRKRFALRRYAVSALSDDCAIIEWVSNLLPLRNVLETCYSMDGTGVQTTQIKQWKSQVDRGAMTSIEMFEKHILPKFPPVFHSWFHSTFRSHQEWYSARSTYTQSTALWSIAGHIVGLGDRHCENLLIDTNNGQMVHVDFDCMFDKGESLSVPERVRFRLTQNIVDGMGVLGVDGPFTYCCQAALRCQMKNKTAIMSIVETFLYDPLVEWTREIAKQRSRTDPKRLIARVARRLDGFLDLYNPNREKDTLALGCEGQVSRLISHSSAIENISGMYVWWMGWF</sequence>
<dbReference type="PROSITE" id="PS51189">
    <property type="entry name" value="FAT"/>
    <property type="match status" value="1"/>
</dbReference>
<evidence type="ECO:0000256" key="2">
    <source>
        <dbReference type="ARBA" id="ARBA00010769"/>
    </source>
</evidence>
<dbReference type="GO" id="GO:0005634">
    <property type="term" value="C:nucleus"/>
    <property type="evidence" value="ECO:0007669"/>
    <property type="project" value="UniProtKB-SubCell"/>
</dbReference>
<dbReference type="GO" id="GO:0000077">
    <property type="term" value="P:DNA damage checkpoint signaling"/>
    <property type="evidence" value="ECO:0007669"/>
    <property type="project" value="TreeGrafter"/>
</dbReference>
<comment type="subcellular location">
    <subcellularLocation>
        <location evidence="1">Nucleus</location>
    </subcellularLocation>
</comment>
<dbReference type="VEuPathDB" id="TriTrypDB:TvY486_1115410"/>
<dbReference type="PROSITE" id="PS51190">
    <property type="entry name" value="FATC"/>
    <property type="match status" value="1"/>
</dbReference>
<evidence type="ECO:0000256" key="12">
    <source>
        <dbReference type="ARBA" id="ARBA00024420"/>
    </source>
</evidence>
<dbReference type="InterPro" id="IPR000403">
    <property type="entry name" value="PI3/4_kinase_cat_dom"/>
</dbReference>
<evidence type="ECO:0000256" key="7">
    <source>
        <dbReference type="ARBA" id="ARBA00022763"/>
    </source>
</evidence>
<dbReference type="SMART" id="SM00146">
    <property type="entry name" value="PI3Kc"/>
    <property type="match status" value="1"/>
</dbReference>
<keyword evidence="11" id="KW-0539">Nucleus</keyword>
<dbReference type="GO" id="GO:0004674">
    <property type="term" value="F:protein serine/threonine kinase activity"/>
    <property type="evidence" value="ECO:0007669"/>
    <property type="project" value="UniProtKB-KW"/>
</dbReference>
<feature type="domain" description="FATC" evidence="15">
    <location>
        <begin position="2851"/>
        <end position="2883"/>
    </location>
</feature>
<evidence type="ECO:0000259" key="13">
    <source>
        <dbReference type="PROSITE" id="PS50290"/>
    </source>
</evidence>
<evidence type="ECO:0000256" key="11">
    <source>
        <dbReference type="ARBA" id="ARBA00023242"/>
    </source>
</evidence>
<dbReference type="Gene3D" id="1.25.40.10">
    <property type="entry name" value="Tetratricopeptide repeat domain"/>
    <property type="match status" value="1"/>
</dbReference>
<keyword evidence="4" id="KW-0723">Serine/threonine-protein kinase</keyword>
<dbReference type="CDD" id="cd00892">
    <property type="entry name" value="PIKKc_ATR"/>
    <property type="match status" value="1"/>
</dbReference>
<keyword evidence="9" id="KW-0067">ATP-binding</keyword>
<keyword evidence="7" id="KW-0227">DNA damage</keyword>
<dbReference type="EMBL" id="HE573027">
    <property type="protein sequence ID" value="CCC54057.1"/>
    <property type="molecule type" value="Genomic_DNA"/>
</dbReference>
<comment type="similarity">
    <text evidence="2">Belongs to the PI3/PI4-kinase family. ATM subfamily.</text>
</comment>
<dbReference type="PANTHER" id="PTHR11139">
    <property type="entry name" value="ATAXIA TELANGIECTASIA MUTATED ATM -RELATED"/>
    <property type="match status" value="1"/>
</dbReference>
<dbReference type="Pfam" id="PF25030">
    <property type="entry name" value="M-HEAT_ATR"/>
    <property type="match status" value="1"/>
</dbReference>
<dbReference type="InterPro" id="IPR014009">
    <property type="entry name" value="PIK_FAT"/>
</dbReference>
<dbReference type="Gene3D" id="3.30.1010.10">
    <property type="entry name" value="Phosphatidylinositol 3-kinase Catalytic Subunit, Chain A, domain 4"/>
    <property type="match status" value="1"/>
</dbReference>
<protein>
    <recommendedName>
        <fullName evidence="12">Serine/threonine-protein kinase ATR</fullName>
        <ecNumber evidence="3">2.7.11.1</ecNumber>
    </recommendedName>
</protein>
<dbReference type="InterPro" id="IPR056802">
    <property type="entry name" value="ATR-like_M-HEAT"/>
</dbReference>
<dbReference type="PROSITE" id="PS00916">
    <property type="entry name" value="PI3_4_KINASE_2"/>
    <property type="match status" value="1"/>
</dbReference>
<dbReference type="SMART" id="SM01343">
    <property type="entry name" value="FATC"/>
    <property type="match status" value="1"/>
</dbReference>
<dbReference type="EC" id="2.7.11.1" evidence="3"/>
<keyword evidence="6" id="KW-0547">Nucleotide-binding</keyword>
<dbReference type="InterPro" id="IPR011009">
    <property type="entry name" value="Kinase-like_dom_sf"/>
</dbReference>
<dbReference type="Pfam" id="PF02259">
    <property type="entry name" value="FAT"/>
    <property type="match status" value="1"/>
</dbReference>
<evidence type="ECO:0000256" key="6">
    <source>
        <dbReference type="ARBA" id="ARBA00022741"/>
    </source>
</evidence>
<dbReference type="SUPFAM" id="SSF56112">
    <property type="entry name" value="Protein kinase-like (PK-like)"/>
    <property type="match status" value="1"/>
</dbReference>
<accession>G0U8X5</accession>
<keyword evidence="8 16" id="KW-0418">Kinase</keyword>